<organism evidence="1 2">
    <name type="scientific">Streptococcus oralis</name>
    <dbReference type="NCBI Taxonomy" id="1303"/>
    <lineage>
        <taxon>Bacteria</taxon>
        <taxon>Bacillati</taxon>
        <taxon>Bacillota</taxon>
        <taxon>Bacilli</taxon>
        <taxon>Lactobacillales</taxon>
        <taxon>Streptococcaceae</taxon>
        <taxon>Streptococcus</taxon>
    </lineage>
</organism>
<comment type="caution">
    <text evidence="1">The sequence shown here is derived from an EMBL/GenBank/DDBJ whole genome shotgun (WGS) entry which is preliminary data.</text>
</comment>
<dbReference type="PATRIC" id="fig|1303.84.peg.1872"/>
<dbReference type="EMBL" id="LQZB01000192">
    <property type="protein sequence ID" value="KXU03534.1"/>
    <property type="molecule type" value="Genomic_DNA"/>
</dbReference>
<evidence type="ECO:0000313" key="1">
    <source>
        <dbReference type="EMBL" id="KXU03534.1"/>
    </source>
</evidence>
<dbReference type="Proteomes" id="UP000070353">
    <property type="component" value="Unassembled WGS sequence"/>
</dbReference>
<proteinExistence type="predicted"/>
<sequence>MYMLLKKKIESILNEIYLLDQLTILIQEVLKKLQGNY</sequence>
<accession>A0A139QLY0</accession>
<evidence type="ECO:0000313" key="2">
    <source>
        <dbReference type="Proteomes" id="UP000070353"/>
    </source>
</evidence>
<gene>
    <name evidence="1" type="ORF">SORDD24_01687</name>
</gene>
<protein>
    <submittedName>
        <fullName evidence="1">Uncharacterized protein</fullName>
    </submittedName>
</protein>
<name>A0A139QLY0_STROR</name>
<dbReference type="AlphaFoldDB" id="A0A139QLY0"/>
<reference evidence="1 2" key="1">
    <citation type="submission" date="2016-01" db="EMBL/GenBank/DDBJ databases">
        <title>Highly variable Streptococcus oralis are common among viridans streptococci isolated from primates.</title>
        <authorList>
            <person name="Denapaite D."/>
            <person name="Rieger M."/>
            <person name="Koendgen S."/>
            <person name="Brueckner R."/>
            <person name="Ochigava I."/>
            <person name="Kappeler P."/>
            <person name="Maetz-Rensing K."/>
            <person name="Leendertz F."/>
            <person name="Hakenbeck R."/>
        </authorList>
    </citation>
    <scope>NUCLEOTIDE SEQUENCE [LARGE SCALE GENOMIC DNA]</scope>
    <source>
        <strain evidence="1 2">DD24</strain>
    </source>
</reference>